<feature type="domain" description="PKS/mFAS DH" evidence="16">
    <location>
        <begin position="1185"/>
        <end position="1473"/>
    </location>
</feature>
<dbReference type="InterPro" id="IPR016039">
    <property type="entry name" value="Thiolase-like"/>
</dbReference>
<dbReference type="InterPro" id="IPR020806">
    <property type="entry name" value="PKS_PP-bd"/>
</dbReference>
<dbReference type="Gene3D" id="1.10.1240.100">
    <property type="match status" value="2"/>
</dbReference>
<dbReference type="CDD" id="cd00833">
    <property type="entry name" value="PKS"/>
    <property type="match status" value="2"/>
</dbReference>
<evidence type="ECO:0000313" key="17">
    <source>
        <dbReference type="EMBL" id="GAA4798020.1"/>
    </source>
</evidence>
<comment type="subcellular location">
    <subcellularLocation>
        <location evidence="1">Cytoplasm</location>
    </subcellularLocation>
</comment>
<dbReference type="Pfam" id="PF22336">
    <property type="entry name" value="RhiE-like_linker"/>
    <property type="match status" value="2"/>
</dbReference>
<dbReference type="InterPro" id="IPR013217">
    <property type="entry name" value="Methyltransf_12"/>
</dbReference>
<feature type="domain" description="Ketosynthase family 3 (KS3)" evidence="15">
    <location>
        <begin position="585"/>
        <end position="1004"/>
    </location>
</feature>
<dbReference type="SMART" id="SM00825">
    <property type="entry name" value="PKS_KS"/>
    <property type="match status" value="2"/>
</dbReference>
<keyword evidence="5" id="KW-0963">Cytoplasm</keyword>
<evidence type="ECO:0008006" key="19">
    <source>
        <dbReference type="Google" id="ProtNLM"/>
    </source>
</evidence>
<evidence type="ECO:0000259" key="16">
    <source>
        <dbReference type="PROSITE" id="PS52019"/>
    </source>
</evidence>
<evidence type="ECO:0000256" key="9">
    <source>
        <dbReference type="ARBA" id="ARBA00023268"/>
    </source>
</evidence>
<dbReference type="NCBIfam" id="NF005496">
    <property type="entry name" value="PRK07110.1"/>
    <property type="match status" value="1"/>
</dbReference>
<dbReference type="Pfam" id="PF08242">
    <property type="entry name" value="Methyltransf_12"/>
    <property type="match status" value="1"/>
</dbReference>
<evidence type="ECO:0000256" key="13">
    <source>
        <dbReference type="SAM" id="MobiDB-lite"/>
    </source>
</evidence>
<dbReference type="SUPFAM" id="SSF53901">
    <property type="entry name" value="Thiolase-like"/>
    <property type="match status" value="2"/>
</dbReference>
<feature type="region of interest" description="N-terminal hotdog fold" evidence="10">
    <location>
        <begin position="3184"/>
        <end position="3314"/>
    </location>
</feature>
<sequence>MNTHDPSQFSDSALDAARLPQEAERLATAIVASLLRGLFADAQGACNPADAIATLRPSHGRWLEATLRHLERHGLLSTDAQAQRSRFAAVEPVETLWPRWEEAMHAWAGNANHRAYLALIEACLRKLPEVLTGAVPATDVMFPESSMHLVEGIYKHNLIADHFNLVLGESLRDELAAKAARGEGGLRLLEIGAGTGGTTAALLPTLRGFSDRIEEYRYTDLSKAFLLHAEEVYKPQFPAIRTAIFDVGKPLAQQSVEGNRYDAVIATNVLHATSNMRETVRNAKALLKRGGVLLVNELSEWAWYTHFTFGLLEGWWLYEDESLRLPGCPCLSPKQWENLLRAERFHDIRFPASAHHGLGQLVLAARSDGVVRQRLVPAAAAKTPFANKVPAAAAMPAVPATAAAVAPAAPAAATSTATGDAWLADACASLFRDMIAAALRMDVREIETRRPLEQYGLDSILVVQLTTHFRKLFPGVRSTLFFEVQSIDGLVRHFLDNDRATVESVLAARGIVPATAAAEPPTTAPASTVAPVAVAPLATPASAPRAQRERRRFAPRHEAAPAAPASASPAALPVSGDAAADRPARFDVAIIGISGRYPQSPDLERFWDNLSAGRNCAVEVPADRWHWQDHYDPEKGPGFTRWGGFIDDVDKFDPLFFRIAPKEAKKIDPQERLFLETSYRAIEDSGYTPDTLAPNGKVGVFVGVMNSRYTPQPLFYSIANRISFLFDFSGPSFAVDSACSASLTAIHVALDSLYSGMCDAAIAGGVSLILDPQHMLELTALGMLSEGGKCRSFGTDADGFLDAEGVGAVILKPLAHALRDGDHIHAVIKGSALNAGGRTHGYTVPNPVAQAAVVSAALTRADIDSADVSYLEAHGTGTALGDPIEVAGLTRAFRANRRATDRAAGQHCAIGSLKSNIGHCESAAGIAALTKVLLQLRHRQLVPTLHAERVNEEIDFSTTPFRLQRELAAWRAPIDGATGRELPRIAGISSFGAGGANAHLVVQEAPASVRPRAAETGPRLVPLSARNAEQLQDKIRQLLAYLQREGASVDLPALAYTLQVGREAMDERIALIVDSADDLRRQLQALADGQRPDREPQRGNVRKNREFLAACRADPDFASRCEAWTAQRDLARIAEHWAKGVGIDWGQLYSDAGPDARPGRIPLPTYPFARERHWIEPQRSLGQGHAAAAKHPLLQRNTSTLRYPAYAVELKGDERFLGSDAAGQRHLPALLCLEMARAAVAEAYPDDVAARELRFEDIALDDGQRVDAGCELQIALLPDSDDALRFEIHSALGDAERVHAQGRALFAAPVAPAQADVAAFAARLSRGIAADVFHGRFATLGLADATEHRVVRRIARSARELVLEYAGTEATTPGPWGLPPDVLASVLQGAAWLLGELGPLPSTPFAWRIPAIEAVRFHGRCAQQGFLVLRGEDQTAIDAESTRWDATCFDAHGHPTLDIVGLQLTRVSVGQGTAPVVAAIASATPAAATPVAAARVVETTATETRLPAPVLPEAGRRLAFLRASAPSVRAPVATDRPHAKPPALTLRAAADVPAPGAVPVARPTIALDRPDADRLVAVADADAAASCVDLRVLGDGVYSLTVDVDAPTPDAIDQLLQALAYVRDRADAKALLIAAGENAFRRGDAAALDAAIGAGLYRALLEFPLPTIAAPQGDADGAGFLLAALCDFMVCAQESRYGFSDPVHGFHPTPAEADLLAARFGASRANDLLYVGGAQRGQTLAAKGWTCTVVERARTLPTALALAASIAAKPRESLSLLKTHMADALAPLVARLGDATRPQSGAVAPSKAAGKPPKTRAGIAIEALSDTVVSVRLRAGHATRSAALRDLRATLADLAQRGGHAAIVLRSDLPDFLPASGDDDTQASIAELISLQETLSGLAVPAIVAFDHDTDGVGWLLGLSADACVYGERSRCSAEALWRDSALLRRAMPVFARRLGDNLARQCLFGATAIDAAALASGAAIVAADVPATTLALLDATPLRSPEALRQWRQRNRAADTAQEIVPTGERRAAPLPSSPAIETEVRDNGVLVVRMVDRDAKNMYSPALIRGLEEVFAHIDGCDDYRAVVLTGYDTYFACGGTRESLLAIQQGAAKFTDAKVYQLPMSCRLPVIAAMQGHAIGGGWTLGMFADLCLFSAESRYISPYMQYGFTPGAGSTLIFPARLGADLAKETLFTAHEYTGSELRAKGLPHVCVPRSEVLPRALALADAIASRRVEDARALKRHFSAVDLAQVEATYTRELAMHDRSFVGQSHALQGVMQHFLDEADAAAGADVVQVPAQPATAATAATVETTAVDADAIADFLKSLLAFELQMRVDDVDEDTQFVDLGLDSITGVTWVRKINAEYGTKIEATKVYSHPTLRQFRDFVVALIAARQGGPKQAPSAPRAVAAVAAPAVVAVAVAPQAAADETRDSEADLCAALKRMLAQELHMSEDDVDEHRQFVELGLDSITGVTWVRKINAEYGTKIEATKVYSHPTLVEFTRFLGNLLPARAAASAPAVARVAPTTAPTRPADARPATTAFARTQSLTSWRKKGARRASSTAGGTDAIAVIGIAGQFPRAKNLDAFWRNIAGAKECIDAVPAQRFDIERYFNEDISVPGTTNCRWMGVLEDSDVFDPLFFNISPTEAESMDPQQRLMLQSCWHAIENAAIDPRSLSGSRCGVFIGCGGTDYHQRSREHQLSTQGFTGAAMSILAARIAYFLNLQGPCLSIDTACSSSLVAIANACDSLVAQNCDLALAGGVAVMAGPAMHVKTGQSGMLSVDGRCFAFDHRANGFVPGEGVGTVMLKRLADAERDGDIVHAVIRAWGVNQDGKTNGITAPNPVSQTRLMRAIYDKFGIDPEDIQLIEAHGTGTKLGDPIEVEGLTQAFRHYTDKTQYCVLGSVKGNIGHSLYAAGVAGVLKLVLALKHRQLPPAASFERLNPHIDLSDSPFHVSTALQPWPENARGGRSGVVSSFGFSGTNAHLVLEAAPPRALPTTADTGPSRPALIPLSAKTPEQLRQRARDLAEFLEASLAEANAAPSLQDIAYTLQVGKEAMEERCALVVRSLAELDERLRTFAAGETPKGMHVGSSLSRAGKLAFIGQDRDLQAVLIQTCLREGKLDKLAELWVDGVDLPWDTLHMDARGARPRRIELPLYPFAREHYWLEDETSALLLNGADGTAALHPLLHANVSTLRQQRYRTTFDGTEFFLRDHRVRFGEGRIEHVLPGVAYLEMAAAAIAEALPETFADPGSHERLTLGNIAWWRPVVVDGPTTVEIELGIDDAGAIVFEIATGSGEGRVLHCQGEAGFVDAVGERTADAALLAAAQRGEQWNADDIYAAFGPMGLHYGPAHRGIRRLSRIGGKVVAEVVLPAVAGVADAYRMHPSIMDAALQACVGFQPSLQTLPHAPSVPFALRSLTLHAPCPEEVVVVLTPAGTAGAGAGAIESCDVSIFDAGGALCVDIRGFVWRGVDKAKTAAAEAGGARRSDAARHVDAASAFDAHESPDDAGAFDEAFYRELLDSISRKEMSAEEAAELGSLS</sequence>
<dbReference type="PANTHER" id="PTHR43775:SF37">
    <property type="entry name" value="SI:DKEY-61P9.11"/>
    <property type="match status" value="1"/>
</dbReference>
<evidence type="ECO:0000256" key="3">
    <source>
        <dbReference type="ARBA" id="ARBA00005194"/>
    </source>
</evidence>
<dbReference type="InterPro" id="IPR014030">
    <property type="entry name" value="Ketoacyl_synth_N"/>
</dbReference>
<evidence type="ECO:0000256" key="12">
    <source>
        <dbReference type="SAM" id="Coils"/>
    </source>
</evidence>
<dbReference type="InterPro" id="IPR036736">
    <property type="entry name" value="ACP-like_sf"/>
</dbReference>
<dbReference type="RefSeq" id="WP_345303678.1">
    <property type="nucleotide sequence ID" value="NZ_BAABJE010000014.1"/>
</dbReference>
<feature type="region of interest" description="C-terminal hotdog fold" evidence="10">
    <location>
        <begin position="3328"/>
        <end position="3477"/>
    </location>
</feature>
<dbReference type="InterPro" id="IPR009081">
    <property type="entry name" value="PP-bd_ACP"/>
</dbReference>
<feature type="region of interest" description="N-terminal hotdog fold" evidence="10">
    <location>
        <begin position="1185"/>
        <end position="1311"/>
    </location>
</feature>
<dbReference type="InterPro" id="IPR042104">
    <property type="entry name" value="PKS_dehydratase_sf"/>
</dbReference>
<evidence type="ECO:0000256" key="2">
    <source>
        <dbReference type="ARBA" id="ARBA00004792"/>
    </source>
</evidence>
<dbReference type="InterPro" id="IPR054514">
    <property type="entry name" value="RhiE-like_linker"/>
</dbReference>
<feature type="region of interest" description="C-terminal hotdog fold" evidence="10">
    <location>
        <begin position="1325"/>
        <end position="1473"/>
    </location>
</feature>
<evidence type="ECO:0000256" key="1">
    <source>
        <dbReference type="ARBA" id="ARBA00004496"/>
    </source>
</evidence>
<evidence type="ECO:0000256" key="11">
    <source>
        <dbReference type="RuleBase" id="RU003707"/>
    </source>
</evidence>
<dbReference type="Pfam" id="PF14765">
    <property type="entry name" value="PS-DH"/>
    <property type="match status" value="1"/>
</dbReference>
<dbReference type="PROSITE" id="PS52004">
    <property type="entry name" value="KS3_2"/>
    <property type="match status" value="2"/>
</dbReference>
<dbReference type="InterPro" id="IPR029063">
    <property type="entry name" value="SAM-dependent_MTases_sf"/>
</dbReference>
<feature type="domain" description="PKS/mFAS DH" evidence="16">
    <location>
        <begin position="3184"/>
        <end position="3477"/>
    </location>
</feature>
<dbReference type="Gene3D" id="3.40.50.150">
    <property type="entry name" value="Vaccinia Virus protein VP39"/>
    <property type="match status" value="1"/>
</dbReference>
<gene>
    <name evidence="17" type="ORF">GCM10023307_25030</name>
</gene>
<evidence type="ECO:0000256" key="5">
    <source>
        <dbReference type="ARBA" id="ARBA00022490"/>
    </source>
</evidence>
<keyword evidence="18" id="KW-1185">Reference proteome</keyword>
<evidence type="ECO:0000256" key="7">
    <source>
        <dbReference type="ARBA" id="ARBA00022679"/>
    </source>
</evidence>
<dbReference type="InterPro" id="IPR049900">
    <property type="entry name" value="PKS_mFAS_DH"/>
</dbReference>
<evidence type="ECO:0000256" key="4">
    <source>
        <dbReference type="ARBA" id="ARBA00022450"/>
    </source>
</evidence>
<feature type="region of interest" description="Disordered" evidence="13">
    <location>
        <begin position="540"/>
        <end position="576"/>
    </location>
</feature>
<comment type="caution">
    <text evidence="10">Lacks conserved residue(s) required for the propagation of feature annotation.</text>
</comment>
<dbReference type="InterPro" id="IPR018376">
    <property type="entry name" value="Enoyl-CoA_hyd/isom_CS"/>
</dbReference>
<evidence type="ECO:0000313" key="18">
    <source>
        <dbReference type="Proteomes" id="UP001499959"/>
    </source>
</evidence>
<dbReference type="InterPro" id="IPR020807">
    <property type="entry name" value="PKS_DH"/>
</dbReference>
<accession>A0ABP9BR20</accession>
<feature type="coiled-coil region" evidence="12">
    <location>
        <begin position="3019"/>
        <end position="3073"/>
    </location>
</feature>
<evidence type="ECO:0000256" key="8">
    <source>
        <dbReference type="ARBA" id="ARBA00022737"/>
    </source>
</evidence>
<dbReference type="Pfam" id="PF00109">
    <property type="entry name" value="ketoacyl-synt"/>
    <property type="match status" value="2"/>
</dbReference>
<evidence type="ECO:0000259" key="15">
    <source>
        <dbReference type="PROSITE" id="PS52004"/>
    </source>
</evidence>
<dbReference type="CDD" id="cd06558">
    <property type="entry name" value="crotonase-like"/>
    <property type="match status" value="2"/>
</dbReference>
<dbReference type="Pfam" id="PF02801">
    <property type="entry name" value="Ketoacyl-synt_C"/>
    <property type="match status" value="2"/>
</dbReference>
<evidence type="ECO:0000259" key="14">
    <source>
        <dbReference type="PROSITE" id="PS50075"/>
    </source>
</evidence>
<dbReference type="InterPro" id="IPR006162">
    <property type="entry name" value="Ppantetheine_attach_site"/>
</dbReference>
<dbReference type="InterPro" id="IPR029045">
    <property type="entry name" value="ClpP/crotonase-like_dom_sf"/>
</dbReference>
<dbReference type="SUPFAM" id="SSF53335">
    <property type="entry name" value="S-adenosyl-L-methionine-dependent methyltransferases"/>
    <property type="match status" value="1"/>
</dbReference>
<dbReference type="PROSITE" id="PS00012">
    <property type="entry name" value="PHOSPHOPANTETHEINE"/>
    <property type="match status" value="3"/>
</dbReference>
<dbReference type="Pfam" id="PF21089">
    <property type="entry name" value="PKS_DH_N"/>
    <property type="match status" value="2"/>
</dbReference>
<keyword evidence="8" id="KW-0677">Repeat</keyword>
<dbReference type="SMART" id="SM00826">
    <property type="entry name" value="PKS_DH"/>
    <property type="match status" value="1"/>
</dbReference>
<feature type="active site" description="Proton acceptor; for dehydratase activity" evidence="10">
    <location>
        <position position="3213"/>
    </location>
</feature>
<proteinExistence type="inferred from homology"/>
<dbReference type="PROSITE" id="PS50075">
    <property type="entry name" value="CARRIER"/>
    <property type="match status" value="2"/>
</dbReference>
<keyword evidence="9" id="KW-0511">Multifunctional enzyme</keyword>
<dbReference type="InterPro" id="IPR049552">
    <property type="entry name" value="PKS_DH_N"/>
</dbReference>
<dbReference type="SMART" id="SM01294">
    <property type="entry name" value="PKS_PP_betabranch"/>
    <property type="match status" value="2"/>
</dbReference>
<dbReference type="SUPFAM" id="SSF47336">
    <property type="entry name" value="ACP-like"/>
    <property type="match status" value="3"/>
</dbReference>
<keyword evidence="4" id="KW-0596">Phosphopantetheine</keyword>
<organism evidence="17 18">
    <name type="scientific">Lysobacter hankyongensis</name>
    <dbReference type="NCBI Taxonomy" id="1176535"/>
    <lineage>
        <taxon>Bacteria</taxon>
        <taxon>Pseudomonadati</taxon>
        <taxon>Pseudomonadota</taxon>
        <taxon>Gammaproteobacteria</taxon>
        <taxon>Lysobacterales</taxon>
        <taxon>Lysobacteraceae</taxon>
        <taxon>Lysobacter</taxon>
    </lineage>
</organism>
<dbReference type="PROSITE" id="PS00606">
    <property type="entry name" value="KS3_1"/>
    <property type="match status" value="2"/>
</dbReference>
<dbReference type="InterPro" id="IPR018201">
    <property type="entry name" value="Ketoacyl_synth_AS"/>
</dbReference>
<comment type="pathway">
    <text evidence="3">Lipid metabolism; fatty acid biosynthesis.</text>
</comment>
<reference evidence="18" key="1">
    <citation type="journal article" date="2019" name="Int. J. Syst. Evol. Microbiol.">
        <title>The Global Catalogue of Microorganisms (GCM) 10K type strain sequencing project: providing services to taxonomists for standard genome sequencing and annotation.</title>
        <authorList>
            <consortium name="The Broad Institute Genomics Platform"/>
            <consortium name="The Broad Institute Genome Sequencing Center for Infectious Disease"/>
            <person name="Wu L."/>
            <person name="Ma J."/>
        </authorList>
    </citation>
    <scope>NUCLEOTIDE SEQUENCE [LARGE SCALE GENOMIC DNA]</scope>
    <source>
        <strain evidence="18">JCM 18204</strain>
    </source>
</reference>
<dbReference type="Gene3D" id="3.10.129.110">
    <property type="entry name" value="Polyketide synthase dehydratase"/>
    <property type="match status" value="2"/>
</dbReference>
<name>A0ABP9BR20_9GAMM</name>
<comment type="similarity">
    <text evidence="11">Belongs to the enoyl-CoA hydratase/isomerase family.</text>
</comment>
<comment type="pathway">
    <text evidence="2">Antibiotic biosynthesis.</text>
</comment>
<dbReference type="InterPro" id="IPR014031">
    <property type="entry name" value="Ketoacyl_synth_C"/>
</dbReference>
<feature type="domain" description="Carrier" evidence="14">
    <location>
        <begin position="2427"/>
        <end position="2508"/>
    </location>
</feature>
<dbReference type="Proteomes" id="UP001499959">
    <property type="component" value="Unassembled WGS sequence"/>
</dbReference>
<dbReference type="InterPro" id="IPR020841">
    <property type="entry name" value="PKS_Beta-ketoAc_synthase_dom"/>
</dbReference>
<dbReference type="SMART" id="SM00823">
    <property type="entry name" value="PKS_PP"/>
    <property type="match status" value="3"/>
</dbReference>
<dbReference type="Pfam" id="PF00378">
    <property type="entry name" value="ECH_1"/>
    <property type="match status" value="2"/>
</dbReference>
<feature type="domain" description="Ketosynthase family 3 (KS3)" evidence="15">
    <location>
        <begin position="2565"/>
        <end position="2988"/>
    </location>
</feature>
<keyword evidence="6" id="KW-0597">Phosphoprotein</keyword>
<protein>
    <recommendedName>
        <fullName evidence="19">3-hydroxyacyl-CoA dehydrogenase</fullName>
    </recommendedName>
</protein>
<evidence type="ECO:0000256" key="6">
    <source>
        <dbReference type="ARBA" id="ARBA00022553"/>
    </source>
</evidence>
<dbReference type="PANTHER" id="PTHR43775">
    <property type="entry name" value="FATTY ACID SYNTHASE"/>
    <property type="match status" value="1"/>
</dbReference>
<feature type="domain" description="Carrier" evidence="14">
    <location>
        <begin position="2316"/>
        <end position="2390"/>
    </location>
</feature>
<dbReference type="InterPro" id="IPR049551">
    <property type="entry name" value="PKS_DH_C"/>
</dbReference>
<feature type="active site" description="Proton donor; for dehydratase activity" evidence="10">
    <location>
        <position position="3389"/>
    </location>
</feature>
<dbReference type="EMBL" id="BAABJE010000014">
    <property type="protein sequence ID" value="GAA4798020.1"/>
    <property type="molecule type" value="Genomic_DNA"/>
</dbReference>
<dbReference type="PROSITE" id="PS52019">
    <property type="entry name" value="PKS_MFAS_DH"/>
    <property type="match status" value="2"/>
</dbReference>
<feature type="compositionally biased region" description="Low complexity" evidence="13">
    <location>
        <begin position="560"/>
        <end position="571"/>
    </location>
</feature>
<evidence type="ECO:0000256" key="10">
    <source>
        <dbReference type="PROSITE-ProRule" id="PRU01363"/>
    </source>
</evidence>
<dbReference type="Gene3D" id="3.40.47.10">
    <property type="match status" value="2"/>
</dbReference>
<dbReference type="Gene3D" id="3.90.226.10">
    <property type="entry name" value="2-enoyl-CoA Hydratase, Chain A, domain 1"/>
    <property type="match status" value="2"/>
</dbReference>
<keyword evidence="12" id="KW-0175">Coiled coil</keyword>
<keyword evidence="7" id="KW-0808">Transferase</keyword>
<dbReference type="Pfam" id="PF00550">
    <property type="entry name" value="PP-binding"/>
    <property type="match status" value="3"/>
</dbReference>
<dbReference type="Gene3D" id="1.10.1200.10">
    <property type="entry name" value="ACP-like"/>
    <property type="match status" value="3"/>
</dbReference>
<dbReference type="InterPro" id="IPR050091">
    <property type="entry name" value="PKS_NRPS_Biosynth_Enz"/>
</dbReference>
<dbReference type="PROSITE" id="PS00166">
    <property type="entry name" value="ENOYL_COA_HYDRATASE"/>
    <property type="match status" value="1"/>
</dbReference>
<dbReference type="SUPFAM" id="SSF52096">
    <property type="entry name" value="ClpP/crotonase"/>
    <property type="match status" value="3"/>
</dbReference>
<dbReference type="InterPro" id="IPR001753">
    <property type="entry name" value="Enoyl-CoA_hydra/iso"/>
</dbReference>
<feature type="region of interest" description="Disordered" evidence="13">
    <location>
        <begin position="2993"/>
        <end position="3013"/>
    </location>
</feature>
<comment type="caution">
    <text evidence="17">The sequence shown here is derived from an EMBL/GenBank/DDBJ whole genome shotgun (WGS) entry which is preliminary data.</text>
</comment>